<dbReference type="EMBL" id="OX459118">
    <property type="protein sequence ID" value="CAI9091538.1"/>
    <property type="molecule type" value="Genomic_DNA"/>
</dbReference>
<organism evidence="1 2">
    <name type="scientific">Oldenlandia corymbosa var. corymbosa</name>
    <dbReference type="NCBI Taxonomy" id="529605"/>
    <lineage>
        <taxon>Eukaryota</taxon>
        <taxon>Viridiplantae</taxon>
        <taxon>Streptophyta</taxon>
        <taxon>Embryophyta</taxon>
        <taxon>Tracheophyta</taxon>
        <taxon>Spermatophyta</taxon>
        <taxon>Magnoliopsida</taxon>
        <taxon>eudicotyledons</taxon>
        <taxon>Gunneridae</taxon>
        <taxon>Pentapetalae</taxon>
        <taxon>asterids</taxon>
        <taxon>lamiids</taxon>
        <taxon>Gentianales</taxon>
        <taxon>Rubiaceae</taxon>
        <taxon>Rubioideae</taxon>
        <taxon>Spermacoceae</taxon>
        <taxon>Hedyotis-Oldenlandia complex</taxon>
        <taxon>Oldenlandia</taxon>
    </lineage>
</organism>
<sequence>MVVQIPVWTENILLMAAAIRSVLNRTKPWDQGNKLVKWKLSVLGVVGCIHNSPNVVGLKDLTVLPFPACRRRSRCYGSQPTPLSRVNIGPDFNYGFTPVSCAADDKGVLSATHYAVAAYPYLRDNKYAKPPPIRVVRVVNASVIRSGWSIYNLTLEGIPENGDLNIYRALVVHDPVQKKKILIDFQLLNDCPSRRLDSLENAQAPSAVTSDVIVPVDIENNEQIYEYALSAAQLHTRDQENKSCLEKVLSASKLEVCSVACYLLILRAKDYNGDCSTLCAITKLVWVKQEKKHFIKAYVSKPLEEYQVGLGA</sequence>
<dbReference type="AlphaFoldDB" id="A0AAV1C969"/>
<evidence type="ECO:0000313" key="2">
    <source>
        <dbReference type="Proteomes" id="UP001161247"/>
    </source>
</evidence>
<evidence type="ECO:0000313" key="1">
    <source>
        <dbReference type="EMBL" id="CAI9091538.1"/>
    </source>
</evidence>
<protein>
    <submittedName>
        <fullName evidence="1">OLC1v1026595C1</fullName>
    </submittedName>
</protein>
<accession>A0AAV1C969</accession>
<reference evidence="1" key="1">
    <citation type="submission" date="2023-03" db="EMBL/GenBank/DDBJ databases">
        <authorList>
            <person name="Julca I."/>
        </authorList>
    </citation>
    <scope>NUCLEOTIDE SEQUENCE</scope>
</reference>
<dbReference type="Gene3D" id="3.10.450.10">
    <property type="match status" value="1"/>
</dbReference>
<dbReference type="Proteomes" id="UP001161247">
    <property type="component" value="Chromosome 1"/>
</dbReference>
<proteinExistence type="predicted"/>
<keyword evidence="2" id="KW-1185">Reference proteome</keyword>
<name>A0AAV1C969_OLDCO</name>
<gene>
    <name evidence="1" type="ORF">OLC1_LOCUS3442</name>
</gene>